<evidence type="ECO:0000313" key="2">
    <source>
        <dbReference type="EMBL" id="KAK4184276.1"/>
    </source>
</evidence>
<dbReference type="PANTHER" id="PTHR42060">
    <property type="entry name" value="NHL REPEAT-CONTAINING PROTEIN-RELATED"/>
    <property type="match status" value="1"/>
</dbReference>
<gene>
    <name evidence="2" type="ORF">QBC35DRAFT_506237</name>
</gene>
<reference evidence="2" key="2">
    <citation type="submission" date="2023-05" db="EMBL/GenBank/DDBJ databases">
        <authorList>
            <consortium name="Lawrence Berkeley National Laboratory"/>
            <person name="Steindorff A."/>
            <person name="Hensen N."/>
            <person name="Bonometti L."/>
            <person name="Westerberg I."/>
            <person name="Brannstrom I.O."/>
            <person name="Guillou S."/>
            <person name="Cros-Aarteil S."/>
            <person name="Calhoun S."/>
            <person name="Haridas S."/>
            <person name="Kuo A."/>
            <person name="Mondo S."/>
            <person name="Pangilinan J."/>
            <person name="Riley R."/>
            <person name="Labutti K."/>
            <person name="Andreopoulos B."/>
            <person name="Lipzen A."/>
            <person name="Chen C."/>
            <person name="Yanf M."/>
            <person name="Daum C."/>
            <person name="Ng V."/>
            <person name="Clum A."/>
            <person name="Ohm R."/>
            <person name="Martin F."/>
            <person name="Silar P."/>
            <person name="Natvig D."/>
            <person name="Lalanne C."/>
            <person name="Gautier V."/>
            <person name="Ament-Velasquez S.L."/>
            <person name="Kruys A."/>
            <person name="Hutchinson M.I."/>
            <person name="Powell A.J."/>
            <person name="Barry K."/>
            <person name="Miller A.N."/>
            <person name="Grigoriev I.V."/>
            <person name="Debuchy R."/>
            <person name="Gladieux P."/>
            <person name="Thoren M.H."/>
            <person name="Johannesson H."/>
        </authorList>
    </citation>
    <scope>NUCLEOTIDE SEQUENCE</scope>
    <source>
        <strain evidence="2">PSN309</strain>
    </source>
</reference>
<sequence>MKPSLYFGILAATAFGVEAAAVTGRGGNGGGNTAIRNVFTFPPNHFIENIAVRSNSKLLITSMSVNQLWSIDPTVANPTATVIHTFSNSTGISGIAEITPDLFALVTGEWDLANTRAYLGTLQVWTVDFTKHPNPQVKFVTGIANSTIFNGVARHPTNPRLLLAADSAIGAVWRVDLMTGAYGVAFSSPLLTPTGTAPGTHLGINGLRSALPSHLYFTNSAQKFFGKVAVDWNGNQAGAIQVISNSTVAGADVVYDDIAVRRTGTGTVWIASHPDYAIGVSLANGSQQVIKNSTMLLNPTSAAFGRGSWKEEKTLYITNGGEFVGMDLVNEGVVAIDL</sequence>
<evidence type="ECO:0000313" key="3">
    <source>
        <dbReference type="Proteomes" id="UP001302126"/>
    </source>
</evidence>
<evidence type="ECO:0008006" key="4">
    <source>
        <dbReference type="Google" id="ProtNLM"/>
    </source>
</evidence>
<evidence type="ECO:0000256" key="1">
    <source>
        <dbReference type="SAM" id="SignalP"/>
    </source>
</evidence>
<protein>
    <recommendedName>
        <fullName evidence="4">SMP-30/Gluconolactonase/LRE-like region domain-containing protein</fullName>
    </recommendedName>
</protein>
<feature type="chain" id="PRO_5042884446" description="SMP-30/Gluconolactonase/LRE-like region domain-containing protein" evidence="1">
    <location>
        <begin position="20"/>
        <end position="338"/>
    </location>
</feature>
<keyword evidence="1" id="KW-0732">Signal</keyword>
<keyword evidence="3" id="KW-1185">Reference proteome</keyword>
<organism evidence="2 3">
    <name type="scientific">Podospora australis</name>
    <dbReference type="NCBI Taxonomy" id="1536484"/>
    <lineage>
        <taxon>Eukaryota</taxon>
        <taxon>Fungi</taxon>
        <taxon>Dikarya</taxon>
        <taxon>Ascomycota</taxon>
        <taxon>Pezizomycotina</taxon>
        <taxon>Sordariomycetes</taxon>
        <taxon>Sordariomycetidae</taxon>
        <taxon>Sordariales</taxon>
        <taxon>Podosporaceae</taxon>
        <taxon>Podospora</taxon>
    </lineage>
</organism>
<accession>A0AAN6WMZ1</accession>
<feature type="signal peptide" evidence="1">
    <location>
        <begin position="1"/>
        <end position="19"/>
    </location>
</feature>
<dbReference type="InterPro" id="IPR011042">
    <property type="entry name" value="6-blade_b-propeller_TolB-like"/>
</dbReference>
<reference evidence="2" key="1">
    <citation type="journal article" date="2023" name="Mol. Phylogenet. Evol.">
        <title>Genome-scale phylogeny and comparative genomics of the fungal order Sordariales.</title>
        <authorList>
            <person name="Hensen N."/>
            <person name="Bonometti L."/>
            <person name="Westerberg I."/>
            <person name="Brannstrom I.O."/>
            <person name="Guillou S."/>
            <person name="Cros-Aarteil S."/>
            <person name="Calhoun S."/>
            <person name="Haridas S."/>
            <person name="Kuo A."/>
            <person name="Mondo S."/>
            <person name="Pangilinan J."/>
            <person name="Riley R."/>
            <person name="LaButti K."/>
            <person name="Andreopoulos B."/>
            <person name="Lipzen A."/>
            <person name="Chen C."/>
            <person name="Yan M."/>
            <person name="Daum C."/>
            <person name="Ng V."/>
            <person name="Clum A."/>
            <person name="Steindorff A."/>
            <person name="Ohm R.A."/>
            <person name="Martin F."/>
            <person name="Silar P."/>
            <person name="Natvig D.O."/>
            <person name="Lalanne C."/>
            <person name="Gautier V."/>
            <person name="Ament-Velasquez S.L."/>
            <person name="Kruys A."/>
            <person name="Hutchinson M.I."/>
            <person name="Powell A.J."/>
            <person name="Barry K."/>
            <person name="Miller A.N."/>
            <person name="Grigoriev I.V."/>
            <person name="Debuchy R."/>
            <person name="Gladieux P."/>
            <person name="Hiltunen Thoren M."/>
            <person name="Johannesson H."/>
        </authorList>
    </citation>
    <scope>NUCLEOTIDE SEQUENCE</scope>
    <source>
        <strain evidence="2">PSN309</strain>
    </source>
</reference>
<dbReference type="Proteomes" id="UP001302126">
    <property type="component" value="Unassembled WGS sequence"/>
</dbReference>
<dbReference type="EMBL" id="MU864496">
    <property type="protein sequence ID" value="KAK4184276.1"/>
    <property type="molecule type" value="Genomic_DNA"/>
</dbReference>
<dbReference type="Gene3D" id="2.120.10.30">
    <property type="entry name" value="TolB, C-terminal domain"/>
    <property type="match status" value="1"/>
</dbReference>
<dbReference type="AlphaFoldDB" id="A0AAN6WMZ1"/>
<dbReference type="SUPFAM" id="SSF63829">
    <property type="entry name" value="Calcium-dependent phosphotriesterase"/>
    <property type="match status" value="1"/>
</dbReference>
<proteinExistence type="predicted"/>
<comment type="caution">
    <text evidence="2">The sequence shown here is derived from an EMBL/GenBank/DDBJ whole genome shotgun (WGS) entry which is preliminary data.</text>
</comment>
<dbReference type="PANTHER" id="PTHR42060:SF1">
    <property type="entry name" value="NHL REPEAT-CONTAINING PROTEIN"/>
    <property type="match status" value="1"/>
</dbReference>
<dbReference type="InterPro" id="IPR052998">
    <property type="entry name" value="Hetero-Diels-Alderase-like"/>
</dbReference>
<name>A0AAN6WMZ1_9PEZI</name>